<keyword evidence="1" id="KW-0808">Transferase</keyword>
<dbReference type="InterPro" id="IPR002498">
    <property type="entry name" value="PInositol-4-P-4/5-kinase_core"/>
</dbReference>
<proteinExistence type="predicted"/>
<dbReference type="SMART" id="SM00330">
    <property type="entry name" value="PIPKc"/>
    <property type="match status" value="1"/>
</dbReference>
<dbReference type="STRING" id="1380566.A0A179FGH6"/>
<dbReference type="KEGG" id="pchm:VFPPC_05718"/>
<name>A0A179FGH6_METCM</name>
<dbReference type="PANTHER" id="PTHR23086:SF126">
    <property type="entry name" value="PIPK DOMAIN-CONTAINING PROTEIN"/>
    <property type="match status" value="1"/>
</dbReference>
<sequence length="321" mass="36804">MRHGTWYIEEREYAESFRRPRSDSTDSGHSRNWKADLIPLGDLGYSGSTFLITSNEKYLVKSLDRRFEYRFFMYEILQSYIDHMTTYPGSLLARVTDLLCVTTTTLGGLLGLAPTHLIVMENLTHGKGLENDDTLTAQWSTYDLKPDSYFFPERDIADGNLAPESVKNKLVDEMPDPLRVSVEMEHQLFDFLNSDTAFLASYNVVDYSLFLVRIPGPAQRLGSQHSENTARSDDALPAAWGKVDESWRRGVTSVDGEWIYRILIIDFFWARHKLQPKTMSGLVQAFNFFAKKGPMSITTDPFEYRRRFLDMAQKLVQGADS</sequence>
<evidence type="ECO:0000256" key="1">
    <source>
        <dbReference type="PROSITE-ProRule" id="PRU00781"/>
    </source>
</evidence>
<dbReference type="RefSeq" id="XP_018141762.1">
    <property type="nucleotide sequence ID" value="XM_018284865.1"/>
</dbReference>
<evidence type="ECO:0000259" key="2">
    <source>
        <dbReference type="PROSITE" id="PS51455"/>
    </source>
</evidence>
<dbReference type="GO" id="GO:0005886">
    <property type="term" value="C:plasma membrane"/>
    <property type="evidence" value="ECO:0007669"/>
    <property type="project" value="TreeGrafter"/>
</dbReference>
<keyword evidence="4" id="KW-1185">Reference proteome</keyword>
<dbReference type="GO" id="GO:0016308">
    <property type="term" value="F:1-phosphatidylinositol-4-phosphate 5-kinase activity"/>
    <property type="evidence" value="ECO:0007669"/>
    <property type="project" value="TreeGrafter"/>
</dbReference>
<dbReference type="GeneID" id="28848859"/>
<evidence type="ECO:0000313" key="4">
    <source>
        <dbReference type="Proteomes" id="UP000078397"/>
    </source>
</evidence>
<dbReference type="InterPro" id="IPR027484">
    <property type="entry name" value="PInositol-4-P-5-kinase_N"/>
</dbReference>
<accession>A0A179FGH6</accession>
<dbReference type="Gene3D" id="3.30.800.10">
    <property type="entry name" value="Phosphatidylinositol Phosphate Kinase II Beta"/>
    <property type="match status" value="1"/>
</dbReference>
<protein>
    <submittedName>
        <fullName evidence="3">Mipc synthase protein</fullName>
    </submittedName>
</protein>
<dbReference type="PROSITE" id="PS51455">
    <property type="entry name" value="PIPK"/>
    <property type="match status" value="1"/>
</dbReference>
<feature type="domain" description="PIPK" evidence="2">
    <location>
        <begin position="1"/>
        <end position="316"/>
    </location>
</feature>
<gene>
    <name evidence="3" type="ORF">VFPPC_05718</name>
</gene>
<dbReference type="Pfam" id="PF01504">
    <property type="entry name" value="PIP5K"/>
    <property type="match status" value="1"/>
</dbReference>
<keyword evidence="1" id="KW-0418">Kinase</keyword>
<dbReference type="InterPro" id="IPR023610">
    <property type="entry name" value="PInositol-4/5-P-5/4-kinase"/>
</dbReference>
<dbReference type="Proteomes" id="UP000078397">
    <property type="component" value="Unassembled WGS sequence"/>
</dbReference>
<organism evidence="3 4">
    <name type="scientific">Pochonia chlamydosporia 170</name>
    <dbReference type="NCBI Taxonomy" id="1380566"/>
    <lineage>
        <taxon>Eukaryota</taxon>
        <taxon>Fungi</taxon>
        <taxon>Dikarya</taxon>
        <taxon>Ascomycota</taxon>
        <taxon>Pezizomycotina</taxon>
        <taxon>Sordariomycetes</taxon>
        <taxon>Hypocreomycetidae</taxon>
        <taxon>Hypocreales</taxon>
        <taxon>Clavicipitaceae</taxon>
        <taxon>Pochonia</taxon>
    </lineage>
</organism>
<evidence type="ECO:0000313" key="3">
    <source>
        <dbReference type="EMBL" id="OAQ64448.1"/>
    </source>
</evidence>
<dbReference type="InterPro" id="IPR027483">
    <property type="entry name" value="PInositol-4-P-4/5-kinase_C_sf"/>
</dbReference>
<dbReference type="OrthoDB" id="70770at2759"/>
<comment type="caution">
    <text evidence="3">The sequence shown here is derived from an EMBL/GenBank/DDBJ whole genome shotgun (WGS) entry which is preliminary data.</text>
</comment>
<keyword evidence="1" id="KW-0067">ATP-binding</keyword>
<dbReference type="EMBL" id="LSBJ02000005">
    <property type="protein sequence ID" value="OAQ64448.1"/>
    <property type="molecule type" value="Genomic_DNA"/>
</dbReference>
<dbReference type="SUPFAM" id="SSF56104">
    <property type="entry name" value="SAICAR synthase-like"/>
    <property type="match status" value="1"/>
</dbReference>
<dbReference type="AlphaFoldDB" id="A0A179FGH6"/>
<dbReference type="GO" id="GO:0046854">
    <property type="term" value="P:phosphatidylinositol phosphate biosynthetic process"/>
    <property type="evidence" value="ECO:0007669"/>
    <property type="project" value="TreeGrafter"/>
</dbReference>
<dbReference type="PANTHER" id="PTHR23086">
    <property type="entry name" value="PHOSPHATIDYLINOSITOL-4-PHOSPHATE 5-KINASE"/>
    <property type="match status" value="1"/>
</dbReference>
<dbReference type="GO" id="GO:0005524">
    <property type="term" value="F:ATP binding"/>
    <property type="evidence" value="ECO:0007669"/>
    <property type="project" value="UniProtKB-UniRule"/>
</dbReference>
<keyword evidence="1" id="KW-0547">Nucleotide-binding</keyword>
<dbReference type="Gene3D" id="3.30.810.10">
    <property type="entry name" value="2-Layer Sandwich"/>
    <property type="match status" value="1"/>
</dbReference>
<reference evidence="3 4" key="1">
    <citation type="journal article" date="2016" name="PLoS Pathog.">
        <title>Biosynthesis of antibiotic leucinostatins in bio-control fungus Purpureocillium lilacinum and their inhibition on phytophthora revealed by genome mining.</title>
        <authorList>
            <person name="Wang G."/>
            <person name="Liu Z."/>
            <person name="Lin R."/>
            <person name="Li E."/>
            <person name="Mao Z."/>
            <person name="Ling J."/>
            <person name="Yang Y."/>
            <person name="Yin W.B."/>
            <person name="Xie B."/>
        </authorList>
    </citation>
    <scope>NUCLEOTIDE SEQUENCE [LARGE SCALE GENOMIC DNA]</scope>
    <source>
        <strain evidence="3">170</strain>
    </source>
</reference>